<evidence type="ECO:0000313" key="3">
    <source>
        <dbReference type="Proteomes" id="UP000000442"/>
    </source>
</evidence>
<keyword evidence="1 2" id="KW-0812">Transmembrane</keyword>
<dbReference type="EMBL" id="CP001087">
    <property type="protein sequence ID" value="ACN13328.1"/>
    <property type="molecule type" value="Genomic_DNA"/>
</dbReference>
<accession>C0QFD2</accession>
<keyword evidence="3" id="KW-1185">Reference proteome</keyword>
<dbReference type="STRING" id="177437.HRM2_02060"/>
<evidence type="ECO:0000313" key="2">
    <source>
        <dbReference type="EMBL" id="ACN13328.1"/>
    </source>
</evidence>
<organism evidence="2 3">
    <name type="scientific">Desulforapulum autotrophicum (strain ATCC 43914 / DSM 3382 / VKM B-1955 / HRM2)</name>
    <name type="common">Desulfobacterium autotrophicum</name>
    <dbReference type="NCBI Taxonomy" id="177437"/>
    <lineage>
        <taxon>Bacteria</taxon>
        <taxon>Pseudomonadati</taxon>
        <taxon>Thermodesulfobacteriota</taxon>
        <taxon>Desulfobacteria</taxon>
        <taxon>Desulfobacterales</taxon>
        <taxon>Desulfobacteraceae</taxon>
        <taxon>Desulforapulum</taxon>
    </lineage>
</organism>
<dbReference type="Proteomes" id="UP000000442">
    <property type="component" value="Chromosome"/>
</dbReference>
<name>C0QFD2_DESAH</name>
<keyword evidence="1" id="KW-1133">Transmembrane helix</keyword>
<reference evidence="2 3" key="1">
    <citation type="journal article" date="2009" name="Environ. Microbiol.">
        <title>Genome sequence of Desulfobacterium autotrophicum HRM2, a marine sulfate reducer oxidizing organic carbon completely to carbon dioxide.</title>
        <authorList>
            <person name="Strittmatter A.W."/>
            <person name="Liesegang H."/>
            <person name="Rabus R."/>
            <person name="Decker I."/>
            <person name="Amann J."/>
            <person name="Andres S."/>
            <person name="Henne A."/>
            <person name="Fricke W.F."/>
            <person name="Martinez-Arias R."/>
            <person name="Bartels D."/>
            <person name="Goesmann A."/>
            <person name="Krause L."/>
            <person name="Puehler A."/>
            <person name="Klenk H.P."/>
            <person name="Richter M."/>
            <person name="Schuler M."/>
            <person name="Gloeckner F.O."/>
            <person name="Meyerdierks A."/>
            <person name="Gottschalk G."/>
            <person name="Amann R."/>
        </authorList>
    </citation>
    <scope>NUCLEOTIDE SEQUENCE [LARGE SCALE GENOMIC DNA]</scope>
    <source>
        <strain evidence="3">ATCC 43914 / DSM 3382 / HRM2</strain>
    </source>
</reference>
<proteinExistence type="predicted"/>
<dbReference type="KEGG" id="dat:HRM2_02060"/>
<dbReference type="AlphaFoldDB" id="C0QFD2"/>
<dbReference type="HOGENOM" id="CLU_2141830_0_0_7"/>
<protein>
    <submittedName>
        <fullName evidence="2">Conserved hypothetical transmembrane protein</fullName>
    </submittedName>
</protein>
<feature type="transmembrane region" description="Helical" evidence="1">
    <location>
        <begin position="37"/>
        <end position="54"/>
    </location>
</feature>
<evidence type="ECO:0000256" key="1">
    <source>
        <dbReference type="SAM" id="Phobius"/>
    </source>
</evidence>
<sequence length="112" mass="12865">MIALIFCSYISPFAQYQNISQIFIAHRHRFMYKKTPLLLFHYLGMYVLMGYSYPLGPMARDSAMALTRGALVEKARNVPPLKPDTNGPAPGEAIIEMDRIWLGLQRTVFQQR</sequence>
<gene>
    <name evidence="2" type="ordered locus">HRM2_02060</name>
</gene>
<keyword evidence="1" id="KW-0472">Membrane</keyword>